<keyword evidence="1" id="KW-1133">Transmembrane helix</keyword>
<dbReference type="AlphaFoldDB" id="A0A1E7LA18"/>
<evidence type="ECO:0000313" key="3">
    <source>
        <dbReference type="Proteomes" id="UP000176005"/>
    </source>
</evidence>
<organism evidence="2 3">
    <name type="scientific">Streptomyces nanshensis</name>
    <dbReference type="NCBI Taxonomy" id="518642"/>
    <lineage>
        <taxon>Bacteria</taxon>
        <taxon>Bacillati</taxon>
        <taxon>Actinomycetota</taxon>
        <taxon>Actinomycetes</taxon>
        <taxon>Kitasatosporales</taxon>
        <taxon>Streptomycetaceae</taxon>
        <taxon>Streptomyces</taxon>
    </lineage>
</organism>
<protein>
    <submittedName>
        <fullName evidence="2">Uncharacterized protein</fullName>
    </submittedName>
</protein>
<dbReference type="EMBL" id="LJGW01000107">
    <property type="protein sequence ID" value="OEV12998.1"/>
    <property type="molecule type" value="Genomic_DNA"/>
</dbReference>
<feature type="transmembrane region" description="Helical" evidence="1">
    <location>
        <begin position="38"/>
        <end position="57"/>
    </location>
</feature>
<keyword evidence="3" id="KW-1185">Reference proteome</keyword>
<feature type="transmembrane region" description="Helical" evidence="1">
    <location>
        <begin position="77"/>
        <end position="94"/>
    </location>
</feature>
<dbReference type="Proteomes" id="UP000176005">
    <property type="component" value="Unassembled WGS sequence"/>
</dbReference>
<name>A0A1E7LA18_9ACTN</name>
<comment type="caution">
    <text evidence="2">The sequence shown here is derived from an EMBL/GenBank/DDBJ whole genome shotgun (WGS) entry which is preliminary data.</text>
</comment>
<keyword evidence="1" id="KW-0812">Transmembrane</keyword>
<proteinExistence type="predicted"/>
<evidence type="ECO:0000313" key="2">
    <source>
        <dbReference type="EMBL" id="OEV12998.1"/>
    </source>
</evidence>
<feature type="transmembrane region" description="Helical" evidence="1">
    <location>
        <begin position="6"/>
        <end position="26"/>
    </location>
</feature>
<dbReference type="RefSeq" id="WP_070015504.1">
    <property type="nucleotide sequence ID" value="NZ_LJGW01000107.1"/>
</dbReference>
<accession>A0A1E7LA18</accession>
<evidence type="ECO:0000256" key="1">
    <source>
        <dbReference type="SAM" id="Phobius"/>
    </source>
</evidence>
<sequence length="105" mass="10883">MNNLTIIVACVIGAAGGLFALGMMALDRGAAGTTGAYIALSVFLTQVSGIMGLQVAAEHAPPRAGDFQQAAVMYLPYLQLLVGVWAVITAIRCYRARRATGKPSA</sequence>
<gene>
    <name evidence="2" type="ORF">AN218_05675</name>
</gene>
<keyword evidence="1" id="KW-0472">Membrane</keyword>
<reference evidence="2 3" key="1">
    <citation type="journal article" date="2016" name="Front. Microbiol.">
        <title>Comparative Genomics Analysis of Streptomyces Species Reveals Their Adaptation to the Marine Environment and Their Diversity at the Genomic Level.</title>
        <authorList>
            <person name="Tian X."/>
            <person name="Zhang Z."/>
            <person name="Yang T."/>
            <person name="Chen M."/>
            <person name="Li J."/>
            <person name="Chen F."/>
            <person name="Yang J."/>
            <person name="Li W."/>
            <person name="Zhang B."/>
            <person name="Zhang Z."/>
            <person name="Wu J."/>
            <person name="Zhang C."/>
            <person name="Long L."/>
            <person name="Xiao J."/>
        </authorList>
    </citation>
    <scope>NUCLEOTIDE SEQUENCE [LARGE SCALE GENOMIC DNA]</scope>
    <source>
        <strain evidence="2 3">SCSIO 10429</strain>
    </source>
</reference>